<dbReference type="NCBIfam" id="TIGR00901">
    <property type="entry name" value="2A0125"/>
    <property type="match status" value="1"/>
</dbReference>
<dbReference type="PANTHER" id="PTHR12778">
    <property type="entry name" value="SOLUTE CARRIER FAMILY 33 ACETYL-COA TRANSPORTER -RELATED"/>
    <property type="match status" value="1"/>
</dbReference>
<evidence type="ECO:0000256" key="5">
    <source>
        <dbReference type="ARBA" id="ARBA00023136"/>
    </source>
</evidence>
<evidence type="ECO:0000256" key="4">
    <source>
        <dbReference type="ARBA" id="ARBA00022989"/>
    </source>
</evidence>
<evidence type="ECO:0000313" key="7">
    <source>
        <dbReference type="EMBL" id="MCI2283247.1"/>
    </source>
</evidence>
<evidence type="ECO:0000256" key="3">
    <source>
        <dbReference type="ARBA" id="ARBA00022692"/>
    </source>
</evidence>
<feature type="transmembrane region" description="Helical" evidence="6">
    <location>
        <begin position="293"/>
        <end position="312"/>
    </location>
</feature>
<feature type="transmembrane region" description="Helical" evidence="6">
    <location>
        <begin position="108"/>
        <end position="129"/>
    </location>
</feature>
<evidence type="ECO:0000256" key="1">
    <source>
        <dbReference type="ARBA" id="ARBA00004141"/>
    </source>
</evidence>
<keyword evidence="8" id="KW-1185">Reference proteome</keyword>
<dbReference type="PANTHER" id="PTHR12778:SF10">
    <property type="entry name" value="MAJOR FACILITATOR SUPERFAMILY DOMAIN-CONTAINING PROTEIN 3"/>
    <property type="match status" value="1"/>
</dbReference>
<name>A0ABS9X2H4_9GAMM</name>
<feature type="transmembrane region" description="Helical" evidence="6">
    <location>
        <begin position="83"/>
        <end position="102"/>
    </location>
</feature>
<feature type="transmembrane region" description="Helical" evidence="6">
    <location>
        <begin position="45"/>
        <end position="62"/>
    </location>
</feature>
<dbReference type="Proteomes" id="UP001139646">
    <property type="component" value="Unassembled WGS sequence"/>
</dbReference>
<feature type="transmembrane region" description="Helical" evidence="6">
    <location>
        <begin position="264"/>
        <end position="286"/>
    </location>
</feature>
<dbReference type="CDD" id="cd17486">
    <property type="entry name" value="MFS_AmpG_like"/>
    <property type="match status" value="1"/>
</dbReference>
<sequence length="426" mass="46512">MSTTSFKQALLNKRMLICIFTGFSSGLPLFVLYQLVPGWLRDQGVSLAEIGLFSLIGIPYVWKFIWSPLMDRYSLGGLGRRRSWMLATQLLLLVSIAAFGWVNPVANIWSVAYLAAAVAFFSAAQDIVLDAYRRELLPDNELGLGNSIHVQAYRLSGLVPGSLAFILADHISRQSVFMVVAAFMVLGVLLTLFIKELNTEKNAPKSLKEAVILPFKDFIQSNGLKSACYTLAFLVLYKLGDNMATALQTPFFIDMGFTKTEIGVIAKTASLIAMTIGIIVGGLVMIKLSINRALWLFGFVQIASILGFAALAEIGHNNIALAIAMGFEYLGVGLGTAAFTAFIARTTNPAFAATQIALFTALAVLPRTFANATTGFIVEQIGWTQFYFLCTGLAIPGMLMLFKVAPWHEPETQTSAEKISLENERE</sequence>
<comment type="subcellular location">
    <subcellularLocation>
        <location evidence="1">Membrane</location>
        <topology evidence="1">Multi-pass membrane protein</topology>
    </subcellularLocation>
</comment>
<dbReference type="Gene3D" id="1.20.1250.20">
    <property type="entry name" value="MFS general substrate transporter like domains"/>
    <property type="match status" value="2"/>
</dbReference>
<dbReference type="InterPro" id="IPR036259">
    <property type="entry name" value="MFS_trans_sf"/>
</dbReference>
<feature type="transmembrane region" description="Helical" evidence="6">
    <location>
        <begin position="384"/>
        <end position="402"/>
    </location>
</feature>
<feature type="transmembrane region" description="Helical" evidence="6">
    <location>
        <begin position="176"/>
        <end position="194"/>
    </location>
</feature>
<protein>
    <submittedName>
        <fullName evidence="7">AmpG family muropeptide MFS transporter</fullName>
    </submittedName>
</protein>
<comment type="caution">
    <text evidence="7">The sequence shown here is derived from an EMBL/GenBank/DDBJ whole genome shotgun (WGS) entry which is preliminary data.</text>
</comment>
<evidence type="ECO:0000313" key="8">
    <source>
        <dbReference type="Proteomes" id="UP001139646"/>
    </source>
</evidence>
<keyword evidence="4 6" id="KW-1133">Transmembrane helix</keyword>
<dbReference type="RefSeq" id="WP_242284542.1">
    <property type="nucleotide sequence ID" value="NZ_JAKKSL010000001.1"/>
</dbReference>
<dbReference type="SUPFAM" id="SSF103473">
    <property type="entry name" value="MFS general substrate transporter"/>
    <property type="match status" value="1"/>
</dbReference>
<accession>A0ABS9X2H4</accession>
<dbReference type="Pfam" id="PF07690">
    <property type="entry name" value="MFS_1"/>
    <property type="match status" value="1"/>
</dbReference>
<feature type="transmembrane region" description="Helical" evidence="6">
    <location>
        <begin position="318"/>
        <end position="344"/>
    </location>
</feature>
<feature type="transmembrane region" description="Helical" evidence="6">
    <location>
        <begin position="15"/>
        <end position="33"/>
    </location>
</feature>
<dbReference type="InterPro" id="IPR011701">
    <property type="entry name" value="MFS"/>
</dbReference>
<feature type="transmembrane region" description="Helical" evidence="6">
    <location>
        <begin position="356"/>
        <end position="378"/>
    </location>
</feature>
<dbReference type="EMBL" id="JAKKSL010000001">
    <property type="protein sequence ID" value="MCI2283247.1"/>
    <property type="molecule type" value="Genomic_DNA"/>
</dbReference>
<gene>
    <name evidence="7" type="ORF">L3081_07350</name>
</gene>
<organism evidence="7 8">
    <name type="scientific">Colwellia maritima</name>
    <dbReference type="NCBI Taxonomy" id="2912588"/>
    <lineage>
        <taxon>Bacteria</taxon>
        <taxon>Pseudomonadati</taxon>
        <taxon>Pseudomonadota</taxon>
        <taxon>Gammaproteobacteria</taxon>
        <taxon>Alteromonadales</taxon>
        <taxon>Colwelliaceae</taxon>
        <taxon>Colwellia</taxon>
    </lineage>
</organism>
<proteinExistence type="predicted"/>
<dbReference type="InterPro" id="IPR004752">
    <property type="entry name" value="AmpG_permease/AT-1"/>
</dbReference>
<keyword evidence="3 6" id="KW-0812">Transmembrane</keyword>
<reference evidence="7" key="1">
    <citation type="submission" date="2022-01" db="EMBL/GenBank/DDBJ databases">
        <title>Colwellia maritima, isolated from seawater.</title>
        <authorList>
            <person name="Kristyanto S."/>
            <person name="Jung J."/>
            <person name="Jeon C.O."/>
        </authorList>
    </citation>
    <scope>NUCLEOTIDE SEQUENCE</scope>
    <source>
        <strain evidence="7">MSW7</strain>
    </source>
</reference>
<keyword evidence="5 6" id="KW-0472">Membrane</keyword>
<evidence type="ECO:0000256" key="6">
    <source>
        <dbReference type="SAM" id="Phobius"/>
    </source>
</evidence>
<evidence type="ECO:0000256" key="2">
    <source>
        <dbReference type="ARBA" id="ARBA00022448"/>
    </source>
</evidence>
<keyword evidence="2" id="KW-0813">Transport</keyword>